<dbReference type="AlphaFoldDB" id="A0A4Y8DHM3"/>
<protein>
    <submittedName>
        <fullName evidence="1">Uncharacterized protein</fullName>
    </submittedName>
</protein>
<evidence type="ECO:0000313" key="2">
    <source>
        <dbReference type="Proteomes" id="UP000297299"/>
    </source>
</evidence>
<dbReference type="EMBL" id="PHWZ01000002">
    <property type="protein sequence ID" value="TEY87413.1"/>
    <property type="molecule type" value="Genomic_DNA"/>
</dbReference>
<proteinExistence type="predicted"/>
<keyword evidence="2" id="KW-1185">Reference proteome</keyword>
<reference evidence="1 2" key="1">
    <citation type="submission" date="2017-11" db="EMBL/GenBank/DDBJ databases">
        <title>Comparative genomics of Botrytis spp.</title>
        <authorList>
            <person name="Valero-Jimenez C.A."/>
            <person name="Tapia P."/>
            <person name="Veloso J."/>
            <person name="Silva-Moreno E."/>
            <person name="Staats M."/>
            <person name="Valdes J.H."/>
            <person name="Van Kan J.A.L."/>
        </authorList>
    </citation>
    <scope>NUCLEOTIDE SEQUENCE [LARGE SCALE GENOMIC DNA]</scope>
    <source>
        <strain evidence="1 2">MUCL2830</strain>
    </source>
</reference>
<comment type="caution">
    <text evidence="1">The sequence shown here is derived from an EMBL/GenBank/DDBJ whole genome shotgun (WGS) entry which is preliminary data.</text>
</comment>
<evidence type="ECO:0000313" key="1">
    <source>
        <dbReference type="EMBL" id="TEY87413.1"/>
    </source>
</evidence>
<accession>A0A4Y8DHM3</accession>
<dbReference type="Proteomes" id="UP000297299">
    <property type="component" value="Unassembled WGS sequence"/>
</dbReference>
<organism evidence="1 2">
    <name type="scientific">Botryotinia calthae</name>
    <dbReference type="NCBI Taxonomy" id="38488"/>
    <lineage>
        <taxon>Eukaryota</taxon>
        <taxon>Fungi</taxon>
        <taxon>Dikarya</taxon>
        <taxon>Ascomycota</taxon>
        <taxon>Pezizomycotina</taxon>
        <taxon>Leotiomycetes</taxon>
        <taxon>Helotiales</taxon>
        <taxon>Sclerotiniaceae</taxon>
        <taxon>Botryotinia</taxon>
    </lineage>
</organism>
<gene>
    <name evidence="1" type="ORF">BOTCAL_0002g00200</name>
</gene>
<name>A0A4Y8DHM3_9HELO</name>
<sequence>MNDIETKFSASAFYHRSSLSFHGSQRLRMPLSPTKVMSRRQDFYCLFAYKEQGKLKADQISTPILLPTSPNQTLG</sequence>